<name>M6UMY7_9LEPT</name>
<dbReference type="EMBL" id="AHOP02000011">
    <property type="protein sequence ID" value="EMO42419.1"/>
    <property type="molecule type" value="Genomic_DNA"/>
</dbReference>
<reference evidence="1 2" key="1">
    <citation type="submission" date="2013-01" db="EMBL/GenBank/DDBJ databases">
        <authorList>
            <person name="Harkins D.M."/>
            <person name="Durkin A.S."/>
            <person name="Brinkac L.M."/>
            <person name="Haft D.H."/>
            <person name="Selengut J.D."/>
            <person name="Sanka R."/>
            <person name="DePew J."/>
            <person name="Purushe J."/>
            <person name="Matthias M.A."/>
            <person name="Vinetz J.M."/>
            <person name="Sutton G.G."/>
            <person name="Nierman W.C."/>
            <person name="Fouts D.E."/>
        </authorList>
    </citation>
    <scope>NUCLEOTIDE SEQUENCE [LARGE SCALE GENOMIC DNA]</scope>
    <source>
        <strain evidence="1 2">ZUN142</strain>
    </source>
</reference>
<evidence type="ECO:0000313" key="1">
    <source>
        <dbReference type="EMBL" id="EMO42419.1"/>
    </source>
</evidence>
<gene>
    <name evidence="1" type="ORF">LEP1GSC186_1630</name>
</gene>
<comment type="caution">
    <text evidence="1">The sequence shown here is derived from an EMBL/GenBank/DDBJ whole genome shotgun (WGS) entry which is preliminary data.</text>
</comment>
<accession>M6UMY7</accession>
<organism evidence="1 2">
    <name type="scientific">Leptospira noguchii serovar Autumnalis str. ZUN142</name>
    <dbReference type="NCBI Taxonomy" id="1085540"/>
    <lineage>
        <taxon>Bacteria</taxon>
        <taxon>Pseudomonadati</taxon>
        <taxon>Spirochaetota</taxon>
        <taxon>Spirochaetia</taxon>
        <taxon>Leptospirales</taxon>
        <taxon>Leptospiraceae</taxon>
        <taxon>Leptospira</taxon>
    </lineage>
</organism>
<evidence type="ECO:0000313" key="2">
    <source>
        <dbReference type="Proteomes" id="UP000012153"/>
    </source>
</evidence>
<sequence length="37" mass="4422">MSLANEKEFFKSMSSHILEFVRKIVICVSSHIFRMYL</sequence>
<dbReference type="Proteomes" id="UP000012153">
    <property type="component" value="Unassembled WGS sequence"/>
</dbReference>
<dbReference type="AlphaFoldDB" id="M6UMY7"/>
<proteinExistence type="predicted"/>
<protein>
    <submittedName>
        <fullName evidence="1">Uncharacterized protein</fullName>
    </submittedName>
</protein>